<feature type="compositionally biased region" description="Low complexity" evidence="1">
    <location>
        <begin position="55"/>
        <end position="78"/>
    </location>
</feature>
<feature type="region of interest" description="Disordered" evidence="1">
    <location>
        <begin position="1"/>
        <end position="21"/>
    </location>
</feature>
<protein>
    <submittedName>
        <fullName evidence="2">Uncharacterized protein</fullName>
    </submittedName>
</protein>
<organism evidence="3">
    <name type="scientific">Acromyrmex echinatior</name>
    <name type="common">Panamanian leafcutter ant</name>
    <name type="synonym">Acromyrmex octospinosus echinatior</name>
    <dbReference type="NCBI Taxonomy" id="103372"/>
    <lineage>
        <taxon>Eukaryota</taxon>
        <taxon>Metazoa</taxon>
        <taxon>Ecdysozoa</taxon>
        <taxon>Arthropoda</taxon>
        <taxon>Hexapoda</taxon>
        <taxon>Insecta</taxon>
        <taxon>Pterygota</taxon>
        <taxon>Neoptera</taxon>
        <taxon>Endopterygota</taxon>
        <taxon>Hymenoptera</taxon>
        <taxon>Apocrita</taxon>
        <taxon>Aculeata</taxon>
        <taxon>Formicoidea</taxon>
        <taxon>Formicidae</taxon>
        <taxon>Myrmicinae</taxon>
        <taxon>Acromyrmex</taxon>
    </lineage>
</organism>
<evidence type="ECO:0000256" key="1">
    <source>
        <dbReference type="SAM" id="MobiDB-lite"/>
    </source>
</evidence>
<keyword evidence="3" id="KW-1185">Reference proteome</keyword>
<feature type="region of interest" description="Disordered" evidence="1">
    <location>
        <begin position="51"/>
        <end position="88"/>
    </location>
</feature>
<gene>
    <name evidence="2" type="ORF">G5I_12723</name>
</gene>
<accession>F4X332</accession>
<evidence type="ECO:0000313" key="3">
    <source>
        <dbReference type="Proteomes" id="UP000007755"/>
    </source>
</evidence>
<dbReference type="EMBL" id="GL888608">
    <property type="protein sequence ID" value="EGI59132.1"/>
    <property type="molecule type" value="Genomic_DNA"/>
</dbReference>
<dbReference type="AlphaFoldDB" id="F4X332"/>
<feature type="compositionally biased region" description="Polar residues" evidence="1">
    <location>
        <begin position="79"/>
        <end position="88"/>
    </location>
</feature>
<proteinExistence type="predicted"/>
<dbReference type="Proteomes" id="UP000007755">
    <property type="component" value="Unassembled WGS sequence"/>
</dbReference>
<name>F4X332_ACREC</name>
<sequence length="186" mass="20262">MMTQSVALQEDPEGDILTVSPSPDVSYPSFVSLWVCVRNADLRVTVLRPRPARFRPQSQSASPPSRSPSPSKSLASHPTTLRSPVSPSASALTAVADVVSGHNSKSLRRPTCDIYRHAESSVSLFASLANLSGPIPTSRGKKTFDKRPDILAVGPSGFARGFLNLAESDPCERDEWTLEKVRHRRR</sequence>
<dbReference type="InParanoid" id="F4X332"/>
<evidence type="ECO:0000313" key="2">
    <source>
        <dbReference type="EMBL" id="EGI59132.1"/>
    </source>
</evidence>
<reference evidence="2" key="1">
    <citation type="submission" date="2011-02" db="EMBL/GenBank/DDBJ databases">
        <title>The genome of the leaf-cutting ant Acromyrmex echinatior suggests key adaptations to social evolution and fungus farming.</title>
        <authorList>
            <person name="Nygaard S."/>
            <person name="Zhang G."/>
        </authorList>
    </citation>
    <scope>NUCLEOTIDE SEQUENCE</scope>
</reference>